<evidence type="ECO:0000256" key="2">
    <source>
        <dbReference type="ARBA" id="ARBA00023125"/>
    </source>
</evidence>
<dbReference type="CDD" id="cd06986">
    <property type="entry name" value="cupin_MmsR-like_N"/>
    <property type="match status" value="1"/>
</dbReference>
<feature type="domain" description="HTH araC/xylS-type" evidence="4">
    <location>
        <begin position="180"/>
        <end position="278"/>
    </location>
</feature>
<dbReference type="PROSITE" id="PS00041">
    <property type="entry name" value="HTH_ARAC_FAMILY_1"/>
    <property type="match status" value="1"/>
</dbReference>
<keyword evidence="1" id="KW-0805">Transcription regulation</keyword>
<dbReference type="EMBL" id="DXFA01000133">
    <property type="protein sequence ID" value="HIX48858.1"/>
    <property type="molecule type" value="Genomic_DNA"/>
</dbReference>
<dbReference type="SUPFAM" id="SSF46689">
    <property type="entry name" value="Homeodomain-like"/>
    <property type="match status" value="2"/>
</dbReference>
<dbReference type="InterPro" id="IPR003313">
    <property type="entry name" value="AraC-bd"/>
</dbReference>
<dbReference type="PANTHER" id="PTHR43280:SF2">
    <property type="entry name" value="HTH-TYPE TRANSCRIPTIONAL REGULATOR EXSA"/>
    <property type="match status" value="1"/>
</dbReference>
<dbReference type="Proteomes" id="UP000824243">
    <property type="component" value="Unassembled WGS sequence"/>
</dbReference>
<dbReference type="PRINTS" id="PR00032">
    <property type="entry name" value="HTHARAC"/>
</dbReference>
<accession>A0A9D1VXW0</accession>
<dbReference type="GO" id="GO:0043565">
    <property type="term" value="F:sequence-specific DNA binding"/>
    <property type="evidence" value="ECO:0007669"/>
    <property type="project" value="InterPro"/>
</dbReference>
<reference evidence="5" key="2">
    <citation type="submission" date="2021-04" db="EMBL/GenBank/DDBJ databases">
        <authorList>
            <person name="Gilroy R."/>
        </authorList>
    </citation>
    <scope>NUCLEOTIDE SEQUENCE</scope>
    <source>
        <strain evidence="5">ChiSjej5B23-15282</strain>
    </source>
</reference>
<reference evidence="5" key="1">
    <citation type="journal article" date="2021" name="PeerJ">
        <title>Extensive microbial diversity within the chicken gut microbiome revealed by metagenomics and culture.</title>
        <authorList>
            <person name="Gilroy R."/>
            <person name="Ravi A."/>
            <person name="Getino M."/>
            <person name="Pursley I."/>
            <person name="Horton D.L."/>
            <person name="Alikhan N.F."/>
            <person name="Baker D."/>
            <person name="Gharbi K."/>
            <person name="Hall N."/>
            <person name="Watson M."/>
            <person name="Adriaenssens E.M."/>
            <person name="Foster-Nyarko E."/>
            <person name="Jarju S."/>
            <person name="Secka A."/>
            <person name="Antonio M."/>
            <person name="Oren A."/>
            <person name="Chaudhuri R.R."/>
            <person name="La Ragione R."/>
            <person name="Hildebrand F."/>
            <person name="Pallen M.J."/>
        </authorList>
    </citation>
    <scope>NUCLEOTIDE SEQUENCE</scope>
    <source>
        <strain evidence="5">ChiSjej5B23-15282</strain>
    </source>
</reference>
<dbReference type="InterPro" id="IPR020449">
    <property type="entry name" value="Tscrpt_reg_AraC-type_HTH"/>
</dbReference>
<evidence type="ECO:0000256" key="3">
    <source>
        <dbReference type="ARBA" id="ARBA00023163"/>
    </source>
</evidence>
<dbReference type="InterPro" id="IPR018060">
    <property type="entry name" value="HTH_AraC"/>
</dbReference>
<name>A0A9D1VXW0_9FIRM</name>
<protein>
    <submittedName>
        <fullName evidence="5">AraC family transcriptional regulator</fullName>
    </submittedName>
</protein>
<dbReference type="SMART" id="SM00342">
    <property type="entry name" value="HTH_ARAC"/>
    <property type="match status" value="1"/>
</dbReference>
<sequence length="285" mass="32702">MSDFLFSVFPNENFVDLELYQFGKEQCEPAHSFGPASRNHYLFHYVLSGTGRLMANDSKGQTKEYQIKSGQGFMIFPKQINTYIADQELPWEYAWIEFDGLRAKEIVELAGLTPDHPVYHASSKELRELMKDEMLYIAEHGDASPFHLIGHLFLFIDYLSRSSVTMHLSSSGKVRDFYIKEALNYIEQNFQNDISVEGIAQFCGLNRTYFGRIFKGAVGKSPQEFLLSYRMTKAAELLKLTRLSISDVGNAVGYPNQLHFSRAFKNTYGVSPREWRSQNQITHGE</sequence>
<evidence type="ECO:0000256" key="1">
    <source>
        <dbReference type="ARBA" id="ARBA00023015"/>
    </source>
</evidence>
<dbReference type="PANTHER" id="PTHR43280">
    <property type="entry name" value="ARAC-FAMILY TRANSCRIPTIONAL REGULATOR"/>
    <property type="match status" value="1"/>
</dbReference>
<dbReference type="Gene3D" id="1.10.10.60">
    <property type="entry name" value="Homeodomain-like"/>
    <property type="match status" value="2"/>
</dbReference>
<proteinExistence type="predicted"/>
<dbReference type="GO" id="GO:0003700">
    <property type="term" value="F:DNA-binding transcription factor activity"/>
    <property type="evidence" value="ECO:0007669"/>
    <property type="project" value="InterPro"/>
</dbReference>
<organism evidence="5 6">
    <name type="scientific">Candidatus Mediterraneibacter caccavium</name>
    <dbReference type="NCBI Taxonomy" id="2838661"/>
    <lineage>
        <taxon>Bacteria</taxon>
        <taxon>Bacillati</taxon>
        <taxon>Bacillota</taxon>
        <taxon>Clostridia</taxon>
        <taxon>Lachnospirales</taxon>
        <taxon>Lachnospiraceae</taxon>
        <taxon>Mediterraneibacter</taxon>
    </lineage>
</organism>
<dbReference type="Pfam" id="PF12833">
    <property type="entry name" value="HTH_18"/>
    <property type="match status" value="1"/>
</dbReference>
<keyword evidence="2" id="KW-0238">DNA-binding</keyword>
<dbReference type="AlphaFoldDB" id="A0A9D1VXW0"/>
<dbReference type="SUPFAM" id="SSF51215">
    <property type="entry name" value="Regulatory protein AraC"/>
    <property type="match status" value="1"/>
</dbReference>
<dbReference type="Pfam" id="PF02311">
    <property type="entry name" value="AraC_binding"/>
    <property type="match status" value="1"/>
</dbReference>
<comment type="caution">
    <text evidence="5">The sequence shown here is derived from an EMBL/GenBank/DDBJ whole genome shotgun (WGS) entry which is preliminary data.</text>
</comment>
<gene>
    <name evidence="5" type="ORF">H9981_07605</name>
</gene>
<evidence type="ECO:0000313" key="6">
    <source>
        <dbReference type="Proteomes" id="UP000824243"/>
    </source>
</evidence>
<dbReference type="InterPro" id="IPR037923">
    <property type="entry name" value="HTH-like"/>
</dbReference>
<evidence type="ECO:0000313" key="5">
    <source>
        <dbReference type="EMBL" id="HIX48858.1"/>
    </source>
</evidence>
<dbReference type="PROSITE" id="PS01124">
    <property type="entry name" value="HTH_ARAC_FAMILY_2"/>
    <property type="match status" value="1"/>
</dbReference>
<keyword evidence="3" id="KW-0804">Transcription</keyword>
<dbReference type="InterPro" id="IPR009057">
    <property type="entry name" value="Homeodomain-like_sf"/>
</dbReference>
<dbReference type="InterPro" id="IPR018062">
    <property type="entry name" value="HTH_AraC-typ_CS"/>
</dbReference>
<evidence type="ECO:0000259" key="4">
    <source>
        <dbReference type="PROSITE" id="PS01124"/>
    </source>
</evidence>